<comment type="caution">
    <text evidence="19">The sequence shown here is derived from an EMBL/GenBank/DDBJ whole genome shotgun (WGS) entry which is preliminary data.</text>
</comment>
<keyword evidence="4 15" id="KW-0540">Nuclease</keyword>
<comment type="function">
    <text evidence="13">Putative 5'-&gt;3' double-stranded DNA exonuclease which may also contain a cryptic 3'-&gt;5' double-stranded DNA exonuclease activity. May be involved in DNA mismatch repair (MMR).</text>
</comment>
<dbReference type="FunFam" id="3.40.50.1010:FF:000002">
    <property type="entry name" value="Exonuclease 1, putative"/>
    <property type="match status" value="1"/>
</dbReference>
<evidence type="ECO:0000256" key="9">
    <source>
        <dbReference type="ARBA" id="ARBA00022842"/>
    </source>
</evidence>
<dbReference type="PROSITE" id="PS00842">
    <property type="entry name" value="XPG_2"/>
    <property type="match status" value="1"/>
</dbReference>
<evidence type="ECO:0000256" key="14">
    <source>
        <dbReference type="PROSITE-ProRule" id="PRU00339"/>
    </source>
</evidence>
<keyword evidence="14" id="KW-0802">TPR repeat</keyword>
<dbReference type="STRING" id="35608.A0A2U1MHL8"/>
<dbReference type="Pfam" id="PF00867">
    <property type="entry name" value="XPG_I"/>
    <property type="match status" value="1"/>
</dbReference>
<protein>
    <recommendedName>
        <fullName evidence="3 15">Exonuclease 1</fullName>
        <ecNumber evidence="15">3.1.-.-</ecNumber>
    </recommendedName>
</protein>
<evidence type="ECO:0000259" key="17">
    <source>
        <dbReference type="SMART" id="SM00484"/>
    </source>
</evidence>
<dbReference type="GO" id="GO:0017108">
    <property type="term" value="F:5'-flap endonuclease activity"/>
    <property type="evidence" value="ECO:0007669"/>
    <property type="project" value="TreeGrafter"/>
</dbReference>
<feature type="domain" description="XPG N-terminal" evidence="18">
    <location>
        <begin position="1"/>
        <end position="141"/>
    </location>
</feature>
<keyword evidence="10 15" id="KW-0267">Excision nuclease</keyword>
<dbReference type="GO" id="GO:0035312">
    <property type="term" value="F:5'-3' DNA exonuclease activity"/>
    <property type="evidence" value="ECO:0007669"/>
    <property type="project" value="UniProtKB-UniRule"/>
</dbReference>
<dbReference type="InterPro" id="IPR044752">
    <property type="entry name" value="PIN-like_EXO1"/>
</dbReference>
<reference evidence="19 20" key="1">
    <citation type="journal article" date="2018" name="Mol. Plant">
        <title>The genome of Artemisia annua provides insight into the evolution of Asteraceae family and artemisinin biosynthesis.</title>
        <authorList>
            <person name="Shen Q."/>
            <person name="Zhang L."/>
            <person name="Liao Z."/>
            <person name="Wang S."/>
            <person name="Yan T."/>
            <person name="Shi P."/>
            <person name="Liu M."/>
            <person name="Fu X."/>
            <person name="Pan Q."/>
            <person name="Wang Y."/>
            <person name="Lv Z."/>
            <person name="Lu X."/>
            <person name="Zhang F."/>
            <person name="Jiang W."/>
            <person name="Ma Y."/>
            <person name="Chen M."/>
            <person name="Hao X."/>
            <person name="Li L."/>
            <person name="Tang Y."/>
            <person name="Lv G."/>
            <person name="Zhou Y."/>
            <person name="Sun X."/>
            <person name="Brodelius P.E."/>
            <person name="Rose J.K.C."/>
            <person name="Tang K."/>
        </authorList>
    </citation>
    <scope>NUCLEOTIDE SEQUENCE [LARGE SCALE GENOMIC DNA]</scope>
    <source>
        <strain evidence="20">cv. Huhao1</strain>
        <tissue evidence="19">Leaf</tissue>
    </source>
</reference>
<keyword evidence="5 15" id="KW-0479">Metal-binding</keyword>
<evidence type="ECO:0000313" key="20">
    <source>
        <dbReference type="Proteomes" id="UP000245207"/>
    </source>
</evidence>
<dbReference type="AlphaFoldDB" id="A0A2U1MHL8"/>
<dbReference type="PROSITE" id="PS50005">
    <property type="entry name" value="TPR"/>
    <property type="match status" value="1"/>
</dbReference>
<gene>
    <name evidence="19" type="ORF">CTI12_AA379700</name>
</gene>
<dbReference type="OrthoDB" id="26491at2759"/>
<comment type="function">
    <text evidence="15">5'-&gt;3' double-stranded DNA exonuclease which may also possess a cryptic 3'-&gt;5' double-stranded DNA exonuclease activity. Functions in DNA mismatch repair.</text>
</comment>
<evidence type="ECO:0000256" key="7">
    <source>
        <dbReference type="ARBA" id="ARBA00022769"/>
    </source>
</evidence>
<keyword evidence="7 15" id="KW-0228">DNA excision</keyword>
<dbReference type="Gene3D" id="3.40.50.1010">
    <property type="entry name" value="5'-nuclease"/>
    <property type="match status" value="1"/>
</dbReference>
<dbReference type="InterPro" id="IPR008918">
    <property type="entry name" value="HhH2"/>
</dbReference>
<dbReference type="Gene3D" id="1.10.150.20">
    <property type="entry name" value="5' to 3' exonuclease, C-terminal subdomain"/>
    <property type="match status" value="1"/>
</dbReference>
<dbReference type="InterPro" id="IPR036279">
    <property type="entry name" value="5-3_exonuclease_C_sf"/>
</dbReference>
<evidence type="ECO:0000256" key="8">
    <source>
        <dbReference type="ARBA" id="ARBA00022801"/>
    </source>
</evidence>
<proteinExistence type="inferred from homology"/>
<evidence type="ECO:0000256" key="13">
    <source>
        <dbReference type="ARBA" id="ARBA00060210"/>
    </source>
</evidence>
<feature type="repeat" description="TPR" evidence="14">
    <location>
        <begin position="138"/>
        <end position="171"/>
    </location>
</feature>
<dbReference type="GO" id="GO:0005634">
    <property type="term" value="C:nucleus"/>
    <property type="evidence" value="ECO:0007669"/>
    <property type="project" value="UniProtKB-SubCell"/>
</dbReference>
<feature type="region of interest" description="Disordered" evidence="16">
    <location>
        <begin position="615"/>
        <end position="642"/>
    </location>
</feature>
<evidence type="ECO:0000256" key="12">
    <source>
        <dbReference type="ARBA" id="ARBA00023242"/>
    </source>
</evidence>
<dbReference type="GO" id="GO:0003677">
    <property type="term" value="F:DNA binding"/>
    <property type="evidence" value="ECO:0007669"/>
    <property type="project" value="UniProtKB-UniRule"/>
</dbReference>
<dbReference type="Proteomes" id="UP000245207">
    <property type="component" value="Unassembled WGS sequence"/>
</dbReference>
<feature type="region of interest" description="Disordered" evidence="16">
    <location>
        <begin position="522"/>
        <end position="541"/>
    </location>
</feature>
<dbReference type="SMART" id="SM00485">
    <property type="entry name" value="XPGN"/>
    <property type="match status" value="1"/>
</dbReference>
<dbReference type="GO" id="GO:0006281">
    <property type="term" value="P:DNA repair"/>
    <property type="evidence" value="ECO:0007669"/>
    <property type="project" value="UniProtKB-UniRule"/>
</dbReference>
<dbReference type="SMART" id="SM00279">
    <property type="entry name" value="HhH2"/>
    <property type="match status" value="1"/>
</dbReference>
<accession>A0A2U1MHL8</accession>
<dbReference type="SUPFAM" id="SSF88723">
    <property type="entry name" value="PIN domain-like"/>
    <property type="match status" value="1"/>
</dbReference>
<dbReference type="CDD" id="cd09857">
    <property type="entry name" value="PIN_EXO1"/>
    <property type="match status" value="1"/>
</dbReference>
<keyword evidence="9 15" id="KW-0460">Magnesium</keyword>
<organism evidence="19 20">
    <name type="scientific">Artemisia annua</name>
    <name type="common">Sweet wormwood</name>
    <dbReference type="NCBI Taxonomy" id="35608"/>
    <lineage>
        <taxon>Eukaryota</taxon>
        <taxon>Viridiplantae</taxon>
        <taxon>Streptophyta</taxon>
        <taxon>Embryophyta</taxon>
        <taxon>Tracheophyta</taxon>
        <taxon>Spermatophyta</taxon>
        <taxon>Magnoliopsida</taxon>
        <taxon>eudicotyledons</taxon>
        <taxon>Gunneridae</taxon>
        <taxon>Pentapetalae</taxon>
        <taxon>asterids</taxon>
        <taxon>campanulids</taxon>
        <taxon>Asterales</taxon>
        <taxon>Asteraceae</taxon>
        <taxon>Asteroideae</taxon>
        <taxon>Anthemideae</taxon>
        <taxon>Artemisiinae</taxon>
        <taxon>Artemisia</taxon>
    </lineage>
</organism>
<dbReference type="InterPro" id="IPR029060">
    <property type="entry name" value="PIN-like_dom_sf"/>
</dbReference>
<evidence type="ECO:0000259" key="18">
    <source>
        <dbReference type="SMART" id="SM00485"/>
    </source>
</evidence>
<keyword evidence="15" id="KW-0238">DNA-binding</keyword>
<dbReference type="InterPro" id="IPR006086">
    <property type="entry name" value="XPG-I_dom"/>
</dbReference>
<keyword evidence="15 19" id="KW-0269">Exonuclease</keyword>
<dbReference type="InterPro" id="IPR006085">
    <property type="entry name" value="XPG_DNA_repair_N"/>
</dbReference>
<dbReference type="SUPFAM" id="SSF47807">
    <property type="entry name" value="5' to 3' exonuclease, C-terminal subdomain"/>
    <property type="match status" value="1"/>
</dbReference>
<comment type="subcellular location">
    <subcellularLocation>
        <location evidence="1 15">Nucleus</location>
    </subcellularLocation>
</comment>
<dbReference type="CDD" id="cd09901">
    <property type="entry name" value="H3TH_FEN1-like"/>
    <property type="match status" value="1"/>
</dbReference>
<feature type="domain" description="XPG-I" evidence="17">
    <location>
        <begin position="180"/>
        <end position="255"/>
    </location>
</feature>
<keyword evidence="20" id="KW-1185">Reference proteome</keyword>
<sequence length="655" mass="73968">MGIKDLLKFMKPYVEPIHINKYAGKRIHYHYFSHFIYFSKRKGNHDLAMAKLKEGNINAATEMFQVGIDAYSWLHKGAYSCSMELSLNMEGDKKFQYLNYCMHRINMLRHHNISPVLVFDGCNIPCKAVTEQDRHSKRKGNHDLAMAKLKEGNINAATEMFQRAVSITPSMAHQLIQILKSENIEFVVAPYEADAQLAYLSSLEEDKGGIAAVISEDSDLLAYGCSSVVFKMDRYGNGEEIAINKVFDSVEQVPSFRHFDKDLFIGMCVLAGCDFLPSVPGIGIAKAHALITKYRNIDRILSVLKYEKGNLMPEEYIKSFKEAFAVFQHATIYDADSKRLKHLRPLPEYLLHSSEEELAFLGPYPFFQRKFVNFRPLFHKNEVFIGLSSLTKGSKIGSSQATEIAEGQLDPSTMKRFNALPSSNTQRKPMVFKKPSRQLPIQPPNRILKQERTTDSCFTVVSSQKTGTKRITGKFPIQFCMNMELAFEKVKPKAILEELKCLTDTSNLKKLVSPFNNNINNSGNHGIPAKRSSSMVPDNNPFKRRKETVVMTEHVTEQLSQVTEGDDLEVICISPATQTSMEVETGNTKCVTEQHSGVTEGDEWETSCITLDSQKSVDSKSVNQNRDKKRVTGGNKVKSVPQSKNNTILNFFSRV</sequence>
<name>A0A2U1MHL8_ARTAN</name>
<keyword evidence="11 15" id="KW-0234">DNA repair</keyword>
<comment type="cofactor">
    <cofactor evidence="15">
        <name>Mg(2+)</name>
        <dbReference type="ChEBI" id="CHEBI:18420"/>
    </cofactor>
    <text evidence="15">Binds 2 magnesium ions per subunit. They probably participate in the reaction catalyzed by the enzyme. May bind an additional third magnesium ion after substrate binding.</text>
</comment>
<dbReference type="InterPro" id="IPR019734">
    <property type="entry name" value="TPR_rpt"/>
</dbReference>
<dbReference type="PANTHER" id="PTHR11081:SF8">
    <property type="entry name" value="EXONUCLEASE 1"/>
    <property type="match status" value="1"/>
</dbReference>
<dbReference type="PANTHER" id="PTHR11081">
    <property type="entry name" value="FLAP ENDONUCLEASE FAMILY MEMBER"/>
    <property type="match status" value="1"/>
</dbReference>
<evidence type="ECO:0000256" key="4">
    <source>
        <dbReference type="ARBA" id="ARBA00022722"/>
    </source>
</evidence>
<evidence type="ECO:0000256" key="16">
    <source>
        <dbReference type="SAM" id="MobiDB-lite"/>
    </source>
</evidence>
<dbReference type="EC" id="3.1.-.-" evidence="15"/>
<dbReference type="PRINTS" id="PR00853">
    <property type="entry name" value="XPGRADSUPER"/>
</dbReference>
<evidence type="ECO:0000256" key="5">
    <source>
        <dbReference type="ARBA" id="ARBA00022723"/>
    </source>
</evidence>
<evidence type="ECO:0000256" key="3">
    <source>
        <dbReference type="ARBA" id="ARBA00020324"/>
    </source>
</evidence>
<evidence type="ECO:0000256" key="11">
    <source>
        <dbReference type="ARBA" id="ARBA00023204"/>
    </source>
</evidence>
<dbReference type="InterPro" id="IPR006084">
    <property type="entry name" value="XPG/Rad2"/>
</dbReference>
<evidence type="ECO:0000256" key="10">
    <source>
        <dbReference type="ARBA" id="ARBA00022881"/>
    </source>
</evidence>
<evidence type="ECO:0000256" key="1">
    <source>
        <dbReference type="ARBA" id="ARBA00004123"/>
    </source>
</evidence>
<evidence type="ECO:0000313" key="19">
    <source>
        <dbReference type="EMBL" id="PWA60724.1"/>
    </source>
</evidence>
<dbReference type="FunFam" id="1.10.150.20:FF:000011">
    <property type="entry name" value="exonuclease 1"/>
    <property type="match status" value="1"/>
</dbReference>
<dbReference type="Pfam" id="PF00752">
    <property type="entry name" value="XPG_N"/>
    <property type="match status" value="1"/>
</dbReference>
<keyword evidence="6 15" id="KW-0227">DNA damage</keyword>
<keyword evidence="8 15" id="KW-0378">Hydrolase</keyword>
<evidence type="ECO:0000256" key="6">
    <source>
        <dbReference type="ARBA" id="ARBA00022763"/>
    </source>
</evidence>
<dbReference type="InterPro" id="IPR019974">
    <property type="entry name" value="XPG_CS"/>
</dbReference>
<dbReference type="GO" id="GO:0046872">
    <property type="term" value="F:metal ion binding"/>
    <property type="evidence" value="ECO:0007669"/>
    <property type="project" value="UniProtKB-UniRule"/>
</dbReference>
<dbReference type="EMBL" id="PKPP01005284">
    <property type="protein sequence ID" value="PWA60724.1"/>
    <property type="molecule type" value="Genomic_DNA"/>
</dbReference>
<keyword evidence="12 15" id="KW-0539">Nucleus</keyword>
<feature type="compositionally biased region" description="Polar residues" evidence="16">
    <location>
        <begin position="615"/>
        <end position="624"/>
    </location>
</feature>
<evidence type="ECO:0000256" key="2">
    <source>
        <dbReference type="ARBA" id="ARBA00010563"/>
    </source>
</evidence>
<dbReference type="SMART" id="SM00484">
    <property type="entry name" value="XPGI"/>
    <property type="match status" value="1"/>
</dbReference>
<evidence type="ECO:0000256" key="15">
    <source>
        <dbReference type="RuleBase" id="RU910737"/>
    </source>
</evidence>
<comment type="similarity">
    <text evidence="2 15">Belongs to the XPG/RAD2 endonuclease family. EXO1 subfamily.</text>
</comment>